<sequence>MRPAQMPTRLAVGRASSPVSTRALSMIASMRTRCLLLLLGVSIQSGHRYSDNGSAARERPPGVCKRTVPQERPDRGGIVEDPGAARSPEWVALVDRLDEEMDGIVDDFVRAFGERSLYDRDAVPAHDLRDTADATLRMLVARMAGRTPTQDEAALATTLGVRRARQGVPLDALLEAVRLDFRVLWRWLQRLAGDAQRAALVDQVEWVLTVVEQYVGEVQQSFLRETAAMQRDARLATERHLARLLSGDAPSATAVEGIAQGLGVAADAEFDLIAVPVDRIELAQRAAAAALAAGAVFGHSHGDAYCLFWVRGEERLTDELAELPGVHLQRLAGLSAVAGGARTALALLTTTPAPQRLVGIDELWPVVAAGRLAELVPGFVELRLAPLLELTDYQRDAIVETVRAFLETGSVHATSKRVFCHRNTVLNRLAAFRERTGLDVQVPVDAALAHVLLAADGAPR</sequence>
<reference evidence="4 5" key="1">
    <citation type="submission" date="2019-08" db="EMBL/GenBank/DDBJ databases">
        <title>Agrococcus lahaulensis sp. nov., isolated from a cold desert of the Indian Himalayas.</title>
        <authorList>
            <person name="Qu J.H."/>
        </authorList>
    </citation>
    <scope>NUCLEOTIDE SEQUENCE [LARGE SCALE GENOMIC DNA]</scope>
    <source>
        <strain evidence="4 5">NS18</strain>
    </source>
</reference>
<feature type="compositionally biased region" description="Basic and acidic residues" evidence="1">
    <location>
        <begin position="68"/>
        <end position="78"/>
    </location>
</feature>
<dbReference type="InterPro" id="IPR025751">
    <property type="entry name" value="RsbRD_N_dom"/>
</dbReference>
<dbReference type="Pfam" id="PF14361">
    <property type="entry name" value="RsbRD_N"/>
    <property type="match status" value="1"/>
</dbReference>
<accession>A0A5M8QQ45</accession>
<dbReference type="Proteomes" id="UP000323221">
    <property type="component" value="Unassembled WGS sequence"/>
</dbReference>
<feature type="domain" description="RsbT co-antagonist protein RsbRD N-terminal" evidence="3">
    <location>
        <begin position="103"/>
        <end position="234"/>
    </location>
</feature>
<dbReference type="AlphaFoldDB" id="A0A5M8QQ45"/>
<dbReference type="PANTHER" id="PTHR33744">
    <property type="entry name" value="CARBOHYDRATE DIACID REGULATOR"/>
    <property type="match status" value="1"/>
</dbReference>
<feature type="region of interest" description="Disordered" evidence="1">
    <location>
        <begin position="50"/>
        <end position="82"/>
    </location>
</feature>
<evidence type="ECO:0000313" key="4">
    <source>
        <dbReference type="EMBL" id="KAA6436312.1"/>
    </source>
</evidence>
<evidence type="ECO:0000256" key="1">
    <source>
        <dbReference type="SAM" id="MobiDB-lite"/>
    </source>
</evidence>
<keyword evidence="5" id="KW-1185">Reference proteome</keyword>
<gene>
    <name evidence="4" type="ORF">FQ330_02580</name>
</gene>
<dbReference type="InterPro" id="IPR025736">
    <property type="entry name" value="PucR_C-HTH_dom"/>
</dbReference>
<organism evidence="4 5">
    <name type="scientific">Agrococcus sediminis</name>
    <dbReference type="NCBI Taxonomy" id="2599924"/>
    <lineage>
        <taxon>Bacteria</taxon>
        <taxon>Bacillati</taxon>
        <taxon>Actinomycetota</taxon>
        <taxon>Actinomycetes</taxon>
        <taxon>Micrococcales</taxon>
        <taxon>Microbacteriaceae</taxon>
        <taxon>Agrococcus</taxon>
    </lineage>
</organism>
<evidence type="ECO:0000259" key="2">
    <source>
        <dbReference type="Pfam" id="PF13556"/>
    </source>
</evidence>
<name>A0A5M8QQ45_9MICO</name>
<evidence type="ECO:0000259" key="3">
    <source>
        <dbReference type="Pfam" id="PF14361"/>
    </source>
</evidence>
<dbReference type="EMBL" id="VOIR01000011">
    <property type="protein sequence ID" value="KAA6436312.1"/>
    <property type="molecule type" value="Genomic_DNA"/>
</dbReference>
<dbReference type="Pfam" id="PF13556">
    <property type="entry name" value="HTH_30"/>
    <property type="match status" value="1"/>
</dbReference>
<comment type="caution">
    <text evidence="4">The sequence shown here is derived from an EMBL/GenBank/DDBJ whole genome shotgun (WGS) entry which is preliminary data.</text>
</comment>
<dbReference type="PANTHER" id="PTHR33744:SF1">
    <property type="entry name" value="DNA-BINDING TRANSCRIPTIONAL ACTIVATOR ADER"/>
    <property type="match status" value="1"/>
</dbReference>
<dbReference type="Gene3D" id="1.10.10.2840">
    <property type="entry name" value="PucR C-terminal helix-turn-helix domain"/>
    <property type="match status" value="1"/>
</dbReference>
<protein>
    <submittedName>
        <fullName evidence="4">PucR family transcriptional regulator</fullName>
    </submittedName>
</protein>
<evidence type="ECO:0000313" key="5">
    <source>
        <dbReference type="Proteomes" id="UP000323221"/>
    </source>
</evidence>
<dbReference type="InterPro" id="IPR042070">
    <property type="entry name" value="PucR_C-HTH_sf"/>
</dbReference>
<proteinExistence type="predicted"/>
<feature type="domain" description="PucR C-terminal helix-turn-helix" evidence="2">
    <location>
        <begin position="399"/>
        <end position="454"/>
    </location>
</feature>
<dbReference type="InterPro" id="IPR051448">
    <property type="entry name" value="CdaR-like_regulators"/>
</dbReference>
<dbReference type="OrthoDB" id="3190266at2"/>